<feature type="compositionally biased region" description="Basic and acidic residues" evidence="1">
    <location>
        <begin position="14"/>
        <end position="35"/>
    </location>
</feature>
<feature type="region of interest" description="Disordered" evidence="1">
    <location>
        <begin position="1"/>
        <end position="35"/>
    </location>
</feature>
<dbReference type="EMBL" id="JQ844170">
    <property type="protein sequence ID" value="AGS51768.1"/>
    <property type="molecule type" value="Genomic_DNA"/>
</dbReference>
<name>A0A806KMV8_9BACT</name>
<organism evidence="2">
    <name type="scientific">uncultured bacterium contig00046</name>
    <dbReference type="NCBI Taxonomy" id="1181532"/>
    <lineage>
        <taxon>Bacteria</taxon>
        <taxon>environmental samples</taxon>
    </lineage>
</organism>
<dbReference type="AlphaFoldDB" id="A0A806KMV8"/>
<reference evidence="2" key="1">
    <citation type="submission" date="2012-03" db="EMBL/GenBank/DDBJ databases">
        <title>Functional metagenomics reveals considerable lignocellulase gene clusters in the gut microbiome of a wood-feeding higher termite.</title>
        <authorList>
            <person name="Liu N."/>
        </authorList>
    </citation>
    <scope>NUCLEOTIDE SEQUENCE</scope>
</reference>
<evidence type="ECO:0000313" key="2">
    <source>
        <dbReference type="EMBL" id="AGS51768.1"/>
    </source>
</evidence>
<accession>A0A806KMV8</accession>
<proteinExistence type="predicted"/>
<sequence>MNVSKLFRSKKPRPIKEQSAVEKTHSEENSEQDDKIIDISTSPEFIKRQQNTKSQTHILDNILDKAANYLEEAFDMFVETCSGIANYYVKEDIVDDKTKQIKTYIGNAENYLSIATKKINLRYLKQDIKDIEKEHQMSLRNLISNCRILDGHVYTAGEAILQIWRLGLRRWKDPKVNVLKGLYAKLNDTVGEFYVTAARLIGDKINFKHENKNIRELFNNEKATNPSIKQDMSSLILIPATINVYKLKLFEAAKGPTNTANQSKLFNSWDKFSLGETN</sequence>
<evidence type="ECO:0000256" key="1">
    <source>
        <dbReference type="SAM" id="MobiDB-lite"/>
    </source>
</evidence>
<protein>
    <submittedName>
        <fullName evidence="2">Uncharacterized protein</fullName>
    </submittedName>
</protein>